<evidence type="ECO:0000313" key="3">
    <source>
        <dbReference type="Proteomes" id="UP000008311"/>
    </source>
</evidence>
<sequence>MSFLTTKYAVGTSILSRRWSYTWTSVPDLDFDDTLTSHDSEHSNELLFVQFVNRVLLLHSAPIKKLRLKVTTIMRNVEDLELDYSSLQLPQILFRCKTIKILKLHAAIGFNLTGLVCLPGFKVLHLQNMSVANLEKILHGSPVLEKLIVRRDPGDCYAFTLQALSYTLKRLTIHQTKMKSIIHGSKHRVVVIAPKLEFLELKDHLSEKVYITKLSSPVNTIIDVSKSSGFQVLWLLRKIPIRFPWFRYLTRLEVGADELDG</sequence>
<evidence type="ECO:0000313" key="2">
    <source>
        <dbReference type="EMBL" id="EEF32032.1"/>
    </source>
</evidence>
<keyword evidence="3" id="KW-1185">Reference proteome</keyword>
<dbReference type="STRING" id="3988.B9SWI0"/>
<feature type="domain" description="F-box/LRR-repeat protein 15/At3g58940/PEG3-like LRR" evidence="1">
    <location>
        <begin position="75"/>
        <end position="204"/>
    </location>
</feature>
<proteinExistence type="predicted"/>
<organism evidence="2 3">
    <name type="scientific">Ricinus communis</name>
    <name type="common">Castor bean</name>
    <dbReference type="NCBI Taxonomy" id="3988"/>
    <lineage>
        <taxon>Eukaryota</taxon>
        <taxon>Viridiplantae</taxon>
        <taxon>Streptophyta</taxon>
        <taxon>Embryophyta</taxon>
        <taxon>Tracheophyta</taxon>
        <taxon>Spermatophyta</taxon>
        <taxon>Magnoliopsida</taxon>
        <taxon>eudicotyledons</taxon>
        <taxon>Gunneridae</taxon>
        <taxon>Pentapetalae</taxon>
        <taxon>rosids</taxon>
        <taxon>fabids</taxon>
        <taxon>Malpighiales</taxon>
        <taxon>Euphorbiaceae</taxon>
        <taxon>Acalyphoideae</taxon>
        <taxon>Acalypheae</taxon>
        <taxon>Ricinus</taxon>
    </lineage>
</organism>
<dbReference type="eggNOG" id="ENOG502RYTW">
    <property type="taxonomic scope" value="Eukaryota"/>
</dbReference>
<dbReference type="InterPro" id="IPR050232">
    <property type="entry name" value="FBL13/AtMIF1-like"/>
</dbReference>
<dbReference type="AlphaFoldDB" id="B9SWI0"/>
<reference evidence="3" key="1">
    <citation type="journal article" date="2010" name="Nat. Biotechnol.">
        <title>Draft genome sequence of the oilseed species Ricinus communis.</title>
        <authorList>
            <person name="Chan A.P."/>
            <person name="Crabtree J."/>
            <person name="Zhao Q."/>
            <person name="Lorenzi H."/>
            <person name="Orvis J."/>
            <person name="Puiu D."/>
            <person name="Melake-Berhan A."/>
            <person name="Jones K.M."/>
            <person name="Redman J."/>
            <person name="Chen G."/>
            <person name="Cahoon E.B."/>
            <person name="Gedil M."/>
            <person name="Stanke M."/>
            <person name="Haas B.J."/>
            <person name="Wortman J.R."/>
            <person name="Fraser-Liggett C.M."/>
            <person name="Ravel J."/>
            <person name="Rabinowicz P.D."/>
        </authorList>
    </citation>
    <scope>NUCLEOTIDE SEQUENCE [LARGE SCALE GENOMIC DNA]</scope>
    <source>
        <strain evidence="3">cv. Hale</strain>
    </source>
</reference>
<keyword evidence="2" id="KW-0436">Ligase</keyword>
<dbReference type="GO" id="GO:0016874">
    <property type="term" value="F:ligase activity"/>
    <property type="evidence" value="ECO:0007669"/>
    <property type="project" value="UniProtKB-KW"/>
</dbReference>
<dbReference type="PANTHER" id="PTHR31900">
    <property type="entry name" value="F-BOX/RNI SUPERFAMILY PROTEIN-RELATED"/>
    <property type="match status" value="1"/>
</dbReference>
<dbReference type="SUPFAM" id="SSF52075">
    <property type="entry name" value="Outer arm dynein light chain 1"/>
    <property type="match status" value="1"/>
</dbReference>
<dbReference type="FunCoup" id="B9SWI0">
    <property type="interactions" value="1521"/>
</dbReference>
<name>B9SWI0_RICCO</name>
<dbReference type="PANTHER" id="PTHR31900:SF30">
    <property type="entry name" value="SUPERFAMILY PROTEIN, PUTATIVE-RELATED"/>
    <property type="match status" value="1"/>
</dbReference>
<dbReference type="Proteomes" id="UP000008311">
    <property type="component" value="Unassembled WGS sequence"/>
</dbReference>
<evidence type="ECO:0000259" key="1">
    <source>
        <dbReference type="Pfam" id="PF24758"/>
    </source>
</evidence>
<protein>
    <submittedName>
        <fullName evidence="2">Ubiquitin-protein ligase, putative</fullName>
    </submittedName>
</protein>
<dbReference type="InParanoid" id="B9SWI0"/>
<dbReference type="Pfam" id="PF24758">
    <property type="entry name" value="LRR_At5g56370"/>
    <property type="match status" value="1"/>
</dbReference>
<gene>
    <name evidence="2" type="ORF">RCOM_1274020</name>
</gene>
<accession>B9SWI0</accession>
<dbReference type="EMBL" id="EQ974199">
    <property type="protein sequence ID" value="EEF32032.1"/>
    <property type="molecule type" value="Genomic_DNA"/>
</dbReference>
<dbReference type="InterPro" id="IPR055411">
    <property type="entry name" value="LRR_FXL15/At3g58940/PEG3-like"/>
</dbReference>